<organism evidence="2 3">
    <name type="scientific">Candidatus Buchananbacteria bacterium RIFCSPLOWO2_01_FULL_56_15</name>
    <dbReference type="NCBI Taxonomy" id="1797547"/>
    <lineage>
        <taxon>Bacteria</taxon>
        <taxon>Candidatus Buchananiibacteriota</taxon>
    </lineage>
</organism>
<gene>
    <name evidence="2" type="ORF">A2951_02615</name>
</gene>
<dbReference type="InterPro" id="IPR029062">
    <property type="entry name" value="Class_I_gatase-like"/>
</dbReference>
<comment type="caution">
    <text evidence="2">The sequence shown here is derived from an EMBL/GenBank/DDBJ whole genome shotgun (WGS) entry which is preliminary data.</text>
</comment>
<dbReference type="Proteomes" id="UP000178944">
    <property type="component" value="Unassembled WGS sequence"/>
</dbReference>
<dbReference type="EMBL" id="MHIQ01000008">
    <property type="protein sequence ID" value="OGY55172.1"/>
    <property type="molecule type" value="Genomic_DNA"/>
</dbReference>
<reference evidence="2 3" key="1">
    <citation type="journal article" date="2016" name="Nat. Commun.">
        <title>Thousands of microbial genomes shed light on interconnected biogeochemical processes in an aquifer system.</title>
        <authorList>
            <person name="Anantharaman K."/>
            <person name="Brown C.T."/>
            <person name="Hug L.A."/>
            <person name="Sharon I."/>
            <person name="Castelle C.J."/>
            <person name="Probst A.J."/>
            <person name="Thomas B.C."/>
            <person name="Singh A."/>
            <person name="Wilkins M.J."/>
            <person name="Karaoz U."/>
            <person name="Brodie E.L."/>
            <person name="Williams K.H."/>
            <person name="Hubbard S.S."/>
            <person name="Banfield J.F."/>
        </authorList>
    </citation>
    <scope>NUCLEOTIDE SEQUENCE [LARGE SCALE GENOMIC DNA]</scope>
</reference>
<proteinExistence type="predicted"/>
<dbReference type="InterPro" id="IPR050325">
    <property type="entry name" value="Prot/Nucl_acid_deglycase"/>
</dbReference>
<feature type="domain" description="DJ-1/PfpI" evidence="1">
    <location>
        <begin position="6"/>
        <end position="163"/>
    </location>
</feature>
<accession>A0A1G1YS34</accession>
<evidence type="ECO:0000259" key="1">
    <source>
        <dbReference type="Pfam" id="PF01965"/>
    </source>
</evidence>
<evidence type="ECO:0000313" key="3">
    <source>
        <dbReference type="Proteomes" id="UP000178944"/>
    </source>
</evidence>
<evidence type="ECO:0000313" key="2">
    <source>
        <dbReference type="EMBL" id="OGY55172.1"/>
    </source>
</evidence>
<dbReference type="SUPFAM" id="SSF52317">
    <property type="entry name" value="Class I glutamine amidotransferase-like"/>
    <property type="match status" value="1"/>
</dbReference>
<dbReference type="Gene3D" id="3.40.50.880">
    <property type="match status" value="1"/>
</dbReference>
<protein>
    <recommendedName>
        <fullName evidence="1">DJ-1/PfpI domain-containing protein</fullName>
    </recommendedName>
</protein>
<dbReference type="PANTHER" id="PTHR48094">
    <property type="entry name" value="PROTEIN/NUCLEIC ACID DEGLYCASE DJ-1-RELATED"/>
    <property type="match status" value="1"/>
</dbReference>
<dbReference type="GO" id="GO:0005737">
    <property type="term" value="C:cytoplasm"/>
    <property type="evidence" value="ECO:0007669"/>
    <property type="project" value="TreeGrafter"/>
</dbReference>
<sequence>MPKTTAIVIAPKNFQEEELQVIRDLLRWYGIRTLVVAKTRGLAVGSRGTELEPDLAIGELAAQPVDALVFVDGEGIVDYYDDLAVYRAIHQAQLGRKILAAINDAPLVLANAGALIGRTVTAAPAHEQLLRSRGARYTGMPLEVDQQIITAQAGMADAFANRIAYLLGA</sequence>
<dbReference type="Pfam" id="PF01965">
    <property type="entry name" value="DJ-1_PfpI"/>
    <property type="match status" value="1"/>
</dbReference>
<dbReference type="PANTHER" id="PTHR48094:SF12">
    <property type="entry name" value="PARKINSON DISEASE PROTEIN 7 HOMOLOG"/>
    <property type="match status" value="1"/>
</dbReference>
<dbReference type="AlphaFoldDB" id="A0A1G1YS34"/>
<name>A0A1G1YS34_9BACT</name>
<dbReference type="InterPro" id="IPR002818">
    <property type="entry name" value="DJ-1/PfpI"/>
</dbReference>